<evidence type="ECO:0000313" key="1">
    <source>
        <dbReference type="EMBL" id="GMH50192.1"/>
    </source>
</evidence>
<dbReference type="AlphaFoldDB" id="A0A9W7DPT2"/>
<comment type="caution">
    <text evidence="1">The sequence shown here is derived from an EMBL/GenBank/DDBJ whole genome shotgun (WGS) entry which is preliminary data.</text>
</comment>
<accession>A0A9W7DPT2</accession>
<proteinExistence type="predicted"/>
<gene>
    <name evidence="1" type="ORF">TrRE_jg7576</name>
</gene>
<dbReference type="EMBL" id="BRXZ01004505">
    <property type="protein sequence ID" value="GMH50192.1"/>
    <property type="molecule type" value="Genomic_DNA"/>
</dbReference>
<sequence length="47" mass="4964">MAFNAFARTAVPLTAVGMATMSLTIEPADAKAANVDLKQVRKDIVNT</sequence>
<feature type="non-terminal residue" evidence="1">
    <location>
        <position position="1"/>
    </location>
</feature>
<reference evidence="1" key="1">
    <citation type="submission" date="2022-07" db="EMBL/GenBank/DDBJ databases">
        <title>Genome analysis of Parmales, a sister group of diatoms, reveals the evolutionary specialization of diatoms from phago-mixotrophs to photoautotrophs.</title>
        <authorList>
            <person name="Ban H."/>
            <person name="Sato S."/>
            <person name="Yoshikawa S."/>
            <person name="Kazumasa Y."/>
            <person name="Nakamura Y."/>
            <person name="Ichinomiya M."/>
            <person name="Saitoh K."/>
            <person name="Sato N."/>
            <person name="Blanc-Mathieu R."/>
            <person name="Endo H."/>
            <person name="Kuwata A."/>
            <person name="Ogata H."/>
        </authorList>
    </citation>
    <scope>NUCLEOTIDE SEQUENCE</scope>
</reference>
<keyword evidence="2" id="KW-1185">Reference proteome</keyword>
<organism evidence="1 2">
    <name type="scientific">Triparma retinervis</name>
    <dbReference type="NCBI Taxonomy" id="2557542"/>
    <lineage>
        <taxon>Eukaryota</taxon>
        <taxon>Sar</taxon>
        <taxon>Stramenopiles</taxon>
        <taxon>Ochrophyta</taxon>
        <taxon>Bolidophyceae</taxon>
        <taxon>Parmales</taxon>
        <taxon>Triparmaceae</taxon>
        <taxon>Triparma</taxon>
    </lineage>
</organism>
<protein>
    <submittedName>
        <fullName evidence="1">Uncharacterized protein</fullName>
    </submittedName>
</protein>
<name>A0A9W7DPT2_9STRA</name>
<dbReference type="Proteomes" id="UP001165082">
    <property type="component" value="Unassembled WGS sequence"/>
</dbReference>
<evidence type="ECO:0000313" key="2">
    <source>
        <dbReference type="Proteomes" id="UP001165082"/>
    </source>
</evidence>